<proteinExistence type="predicted"/>
<name>D8LK71_ECTSI</name>
<feature type="compositionally biased region" description="Gly residues" evidence="1">
    <location>
        <begin position="9"/>
        <end position="24"/>
    </location>
</feature>
<evidence type="ECO:0000256" key="1">
    <source>
        <dbReference type="SAM" id="MobiDB-lite"/>
    </source>
</evidence>
<reference evidence="2 3" key="1">
    <citation type="journal article" date="2010" name="Nature">
        <title>The Ectocarpus genome and the independent evolution of multicellularity in brown algae.</title>
        <authorList>
            <person name="Cock J.M."/>
            <person name="Sterck L."/>
            <person name="Rouze P."/>
            <person name="Scornet D."/>
            <person name="Allen A.E."/>
            <person name="Amoutzias G."/>
            <person name="Anthouard V."/>
            <person name="Artiguenave F."/>
            <person name="Aury J.M."/>
            <person name="Badger J.H."/>
            <person name="Beszteri B."/>
            <person name="Billiau K."/>
            <person name="Bonnet E."/>
            <person name="Bothwell J.H."/>
            <person name="Bowler C."/>
            <person name="Boyen C."/>
            <person name="Brownlee C."/>
            <person name="Carrano C.J."/>
            <person name="Charrier B."/>
            <person name="Cho G.Y."/>
            <person name="Coelho S.M."/>
            <person name="Collen J."/>
            <person name="Corre E."/>
            <person name="Da Silva C."/>
            <person name="Delage L."/>
            <person name="Delaroque N."/>
            <person name="Dittami S.M."/>
            <person name="Doulbeau S."/>
            <person name="Elias M."/>
            <person name="Farnham G."/>
            <person name="Gachon C.M."/>
            <person name="Gschloessl B."/>
            <person name="Heesch S."/>
            <person name="Jabbari K."/>
            <person name="Jubin C."/>
            <person name="Kawai H."/>
            <person name="Kimura K."/>
            <person name="Kloareg B."/>
            <person name="Kupper F.C."/>
            <person name="Lang D."/>
            <person name="Le Bail A."/>
            <person name="Leblanc C."/>
            <person name="Lerouge P."/>
            <person name="Lohr M."/>
            <person name="Lopez P.J."/>
            <person name="Martens C."/>
            <person name="Maumus F."/>
            <person name="Michel G."/>
            <person name="Miranda-Saavedra D."/>
            <person name="Morales J."/>
            <person name="Moreau H."/>
            <person name="Motomura T."/>
            <person name="Nagasato C."/>
            <person name="Napoli C.A."/>
            <person name="Nelson D.R."/>
            <person name="Nyvall-Collen P."/>
            <person name="Peters A.F."/>
            <person name="Pommier C."/>
            <person name="Potin P."/>
            <person name="Poulain J."/>
            <person name="Quesneville H."/>
            <person name="Read B."/>
            <person name="Rensing S.A."/>
            <person name="Ritter A."/>
            <person name="Rousvoal S."/>
            <person name="Samanta M."/>
            <person name="Samson G."/>
            <person name="Schroeder D.C."/>
            <person name="Segurens B."/>
            <person name="Strittmatter M."/>
            <person name="Tonon T."/>
            <person name="Tregear J.W."/>
            <person name="Valentin K."/>
            <person name="von Dassow P."/>
            <person name="Yamagishi T."/>
            <person name="Van de Peer Y."/>
            <person name="Wincker P."/>
        </authorList>
    </citation>
    <scope>NUCLEOTIDE SEQUENCE [LARGE SCALE GENOMIC DNA]</scope>
    <source>
        <strain evidence="3">Ec32 / CCAP1310/4</strain>
    </source>
</reference>
<evidence type="ECO:0000313" key="2">
    <source>
        <dbReference type="EMBL" id="CBN76035.1"/>
    </source>
</evidence>
<dbReference type="Proteomes" id="UP000002630">
    <property type="component" value="Unassembled WGS sequence"/>
</dbReference>
<feature type="region of interest" description="Disordered" evidence="1">
    <location>
        <begin position="1"/>
        <end position="39"/>
    </location>
</feature>
<gene>
    <name evidence="2" type="ORF">Esi_0281_0034</name>
</gene>
<dbReference type="AlphaFoldDB" id="D8LK71"/>
<protein>
    <submittedName>
        <fullName evidence="2">Uncharacterized protein</fullName>
    </submittedName>
</protein>
<accession>D8LK71</accession>
<evidence type="ECO:0000313" key="3">
    <source>
        <dbReference type="Proteomes" id="UP000002630"/>
    </source>
</evidence>
<sequence>MPSRAAKAGAGGRSLGPKAGGEVGVHGKSSASQLDEDQLQAMKQKVETLQADLSRRQESYIRRERAFNMRIEELEEEVGSLKVQAVVRQGSSTGMFFTQEGKPTGVSITCDHG</sequence>
<keyword evidence="3" id="KW-1185">Reference proteome</keyword>
<organism evidence="2 3">
    <name type="scientific">Ectocarpus siliculosus</name>
    <name type="common">Brown alga</name>
    <name type="synonym">Conferva siliculosa</name>
    <dbReference type="NCBI Taxonomy" id="2880"/>
    <lineage>
        <taxon>Eukaryota</taxon>
        <taxon>Sar</taxon>
        <taxon>Stramenopiles</taxon>
        <taxon>Ochrophyta</taxon>
        <taxon>PX clade</taxon>
        <taxon>Phaeophyceae</taxon>
        <taxon>Ectocarpales</taxon>
        <taxon>Ectocarpaceae</taxon>
        <taxon>Ectocarpus</taxon>
    </lineage>
</organism>
<dbReference type="InParanoid" id="D8LK71"/>
<dbReference type="EMBL" id="FN649760">
    <property type="protein sequence ID" value="CBN76035.1"/>
    <property type="molecule type" value="Genomic_DNA"/>
</dbReference>